<dbReference type="Pfam" id="PF04286">
    <property type="entry name" value="DUF445"/>
    <property type="match status" value="1"/>
</dbReference>
<feature type="transmembrane region" description="Helical" evidence="1">
    <location>
        <begin position="415"/>
        <end position="434"/>
    </location>
</feature>
<evidence type="ECO:0000313" key="2">
    <source>
        <dbReference type="EMBL" id="MXR37194.1"/>
    </source>
</evidence>
<reference evidence="2 3" key="1">
    <citation type="submission" date="2019-12" db="EMBL/GenBank/DDBJ databases">
        <title>Neisseriaceae gen. nov. sp. Genome sequencing and assembly.</title>
        <authorList>
            <person name="Liu Z."/>
            <person name="Li A."/>
        </authorList>
    </citation>
    <scope>NUCLEOTIDE SEQUENCE [LARGE SCALE GENOMIC DNA]</scope>
    <source>
        <strain evidence="2 3">B2N2-7</strain>
    </source>
</reference>
<dbReference type="GO" id="GO:0005886">
    <property type="term" value="C:plasma membrane"/>
    <property type="evidence" value="ECO:0007669"/>
    <property type="project" value="TreeGrafter"/>
</dbReference>
<organism evidence="2 3">
    <name type="scientific">Craterilacuibacter sinensis</name>
    <dbReference type="NCBI Taxonomy" id="2686017"/>
    <lineage>
        <taxon>Bacteria</taxon>
        <taxon>Pseudomonadati</taxon>
        <taxon>Pseudomonadota</taxon>
        <taxon>Betaproteobacteria</taxon>
        <taxon>Neisseriales</taxon>
        <taxon>Neisseriaceae</taxon>
        <taxon>Craterilacuibacter</taxon>
    </lineage>
</organism>
<keyword evidence="1" id="KW-0472">Membrane</keyword>
<dbReference type="PANTHER" id="PTHR38442">
    <property type="entry name" value="INNER MEMBRANE PROTEIN-RELATED"/>
    <property type="match status" value="1"/>
</dbReference>
<feature type="transmembrane region" description="Helical" evidence="1">
    <location>
        <begin position="54"/>
        <end position="80"/>
    </location>
</feature>
<gene>
    <name evidence="2" type="ORF">GQF02_09445</name>
</gene>
<proteinExistence type="predicted"/>
<keyword evidence="1" id="KW-1133">Transmembrane helix</keyword>
<dbReference type="EMBL" id="WSSB01000007">
    <property type="protein sequence ID" value="MXR37194.1"/>
    <property type="molecule type" value="Genomic_DNA"/>
</dbReference>
<protein>
    <submittedName>
        <fullName evidence="2">DUF445 family protein</fullName>
    </submittedName>
</protein>
<sequence>MAGGRMVNAQAAIGSDDDQRLIQLKRMKAIATALLVGSLLLVLLAHWLHDAHPLWPFVAAFAEAATVGAMADWFAVVALFRHPLGLPIWHTAIIPRNKSRIARNLGSFVVEHFFTPAALLPRLAAYNPAQLAGNWLSRISVSPRLARLVADAMATVISSLDDDAMRRHLAGGVRSGLMRIDMATLGGRVLDGWLAGERQHELLDTLFSGMGRKLEGEAVRERLVALLTESLHLEDVKVMGMSLGSTLRPLARSAAERLILRLQAEMSAAASDPAHPWREMLDVYLHECALRLKADPRWRARVTRSMEALLSDPVFDALLDDVWVSIKDWVLSDVRAPDSRLVAAGMVLLRGLGERLMHDARMQGRLNRRLMALLPSLVERYRPAVAIFISDKLDSWSKEEVSERIELAIGHDLQFIRINGTLVGGVIGLCLYSFSRLFYS</sequence>
<dbReference type="PANTHER" id="PTHR38442:SF1">
    <property type="entry name" value="INNER MEMBRANE PROTEIN"/>
    <property type="match status" value="1"/>
</dbReference>
<feature type="transmembrane region" description="Helical" evidence="1">
    <location>
        <begin position="29"/>
        <end position="48"/>
    </location>
</feature>
<comment type="caution">
    <text evidence="2">The sequence shown here is derived from an EMBL/GenBank/DDBJ whole genome shotgun (WGS) entry which is preliminary data.</text>
</comment>
<dbReference type="Proteomes" id="UP000467214">
    <property type="component" value="Unassembled WGS sequence"/>
</dbReference>
<evidence type="ECO:0000313" key="3">
    <source>
        <dbReference type="Proteomes" id="UP000467214"/>
    </source>
</evidence>
<keyword evidence="1" id="KW-0812">Transmembrane</keyword>
<keyword evidence="3" id="KW-1185">Reference proteome</keyword>
<dbReference type="InterPro" id="IPR007383">
    <property type="entry name" value="DUF445"/>
</dbReference>
<evidence type="ECO:0000256" key="1">
    <source>
        <dbReference type="SAM" id="Phobius"/>
    </source>
</evidence>
<name>A0A845BPM3_9NEIS</name>
<accession>A0A845BPM3</accession>
<dbReference type="AlphaFoldDB" id="A0A845BPM3"/>